<dbReference type="SUPFAM" id="SSF49562">
    <property type="entry name" value="C2 domain (Calcium/lipid-binding domain, CaLB)"/>
    <property type="match status" value="1"/>
</dbReference>
<reference evidence="2" key="1">
    <citation type="submission" date="2023-03" db="EMBL/GenBank/DDBJ databases">
        <title>Massive genome expansion in bonnet fungi (Mycena s.s.) driven by repeated elements and novel gene families across ecological guilds.</title>
        <authorList>
            <consortium name="Lawrence Berkeley National Laboratory"/>
            <person name="Harder C.B."/>
            <person name="Miyauchi S."/>
            <person name="Viragh M."/>
            <person name="Kuo A."/>
            <person name="Thoen E."/>
            <person name="Andreopoulos B."/>
            <person name="Lu D."/>
            <person name="Skrede I."/>
            <person name="Drula E."/>
            <person name="Henrissat B."/>
            <person name="Morin E."/>
            <person name="Kohler A."/>
            <person name="Barry K."/>
            <person name="LaButti K."/>
            <person name="Morin E."/>
            <person name="Salamov A."/>
            <person name="Lipzen A."/>
            <person name="Mereny Z."/>
            <person name="Hegedus B."/>
            <person name="Baldrian P."/>
            <person name="Stursova M."/>
            <person name="Weitz H."/>
            <person name="Taylor A."/>
            <person name="Grigoriev I.V."/>
            <person name="Nagy L.G."/>
            <person name="Martin F."/>
            <person name="Kauserud H."/>
        </authorList>
    </citation>
    <scope>NUCLEOTIDE SEQUENCE</scope>
    <source>
        <strain evidence="2">9284</strain>
    </source>
</reference>
<evidence type="ECO:0000313" key="3">
    <source>
        <dbReference type="Proteomes" id="UP001221142"/>
    </source>
</evidence>
<evidence type="ECO:0000313" key="2">
    <source>
        <dbReference type="EMBL" id="KAJ7651238.1"/>
    </source>
</evidence>
<accession>A0AAD7FZN3</accession>
<name>A0AAD7FZN3_9AGAR</name>
<dbReference type="InterPro" id="IPR000008">
    <property type="entry name" value="C2_dom"/>
</dbReference>
<feature type="non-terminal residue" evidence="2">
    <location>
        <position position="59"/>
    </location>
</feature>
<protein>
    <recommendedName>
        <fullName evidence="1">C2 domain-containing protein</fullName>
    </recommendedName>
</protein>
<dbReference type="Proteomes" id="UP001221142">
    <property type="component" value="Unassembled WGS sequence"/>
</dbReference>
<dbReference type="PROSITE" id="PS50004">
    <property type="entry name" value="C2"/>
    <property type="match status" value="1"/>
</dbReference>
<evidence type="ECO:0000259" key="1">
    <source>
        <dbReference type="PROSITE" id="PS50004"/>
    </source>
</evidence>
<organism evidence="2 3">
    <name type="scientific">Roridomyces roridus</name>
    <dbReference type="NCBI Taxonomy" id="1738132"/>
    <lineage>
        <taxon>Eukaryota</taxon>
        <taxon>Fungi</taxon>
        <taxon>Dikarya</taxon>
        <taxon>Basidiomycota</taxon>
        <taxon>Agaricomycotina</taxon>
        <taxon>Agaricomycetes</taxon>
        <taxon>Agaricomycetidae</taxon>
        <taxon>Agaricales</taxon>
        <taxon>Marasmiineae</taxon>
        <taxon>Mycenaceae</taxon>
        <taxon>Roridomyces</taxon>
    </lineage>
</organism>
<proteinExistence type="predicted"/>
<sequence length="59" mass="6667">PPESSVSQFVVIGAESLPKRDLFRLPSPFAFVTVDSEQKHVTSVDEESLHPLWNQIFDL</sequence>
<comment type="caution">
    <text evidence="2">The sequence shown here is derived from an EMBL/GenBank/DDBJ whole genome shotgun (WGS) entry which is preliminary data.</text>
</comment>
<feature type="non-terminal residue" evidence="2">
    <location>
        <position position="1"/>
    </location>
</feature>
<dbReference type="EMBL" id="JARKIF010000001">
    <property type="protein sequence ID" value="KAJ7651238.1"/>
    <property type="molecule type" value="Genomic_DNA"/>
</dbReference>
<gene>
    <name evidence="2" type="ORF">FB45DRAFT_699691</name>
</gene>
<dbReference type="InterPro" id="IPR035892">
    <property type="entry name" value="C2_domain_sf"/>
</dbReference>
<feature type="domain" description="C2" evidence="1">
    <location>
        <begin position="1"/>
        <end position="59"/>
    </location>
</feature>
<dbReference type="Gene3D" id="2.60.40.150">
    <property type="entry name" value="C2 domain"/>
    <property type="match status" value="1"/>
</dbReference>
<keyword evidence="3" id="KW-1185">Reference proteome</keyword>
<dbReference type="AlphaFoldDB" id="A0AAD7FZN3"/>
<dbReference type="Pfam" id="PF00168">
    <property type="entry name" value="C2"/>
    <property type="match status" value="1"/>
</dbReference>